<evidence type="ECO:0000313" key="3">
    <source>
        <dbReference type="Proteomes" id="UP000320055"/>
    </source>
</evidence>
<dbReference type="PANTHER" id="PTHR46438:SF12">
    <property type="entry name" value="ALPHA_BETA-HYDROLASES SUPERFAMILY PROTEIN"/>
    <property type="match status" value="1"/>
</dbReference>
<keyword evidence="2" id="KW-0378">Hydrolase</keyword>
<dbReference type="SUPFAM" id="SSF53474">
    <property type="entry name" value="alpha/beta-Hydrolases"/>
    <property type="match status" value="1"/>
</dbReference>
<reference evidence="2 3" key="1">
    <citation type="submission" date="2019-01" db="EMBL/GenBank/DDBJ databases">
        <authorList>
            <person name="Brito A."/>
        </authorList>
    </citation>
    <scope>NUCLEOTIDE SEQUENCE [LARGE SCALE GENOMIC DNA]</scope>
    <source>
        <strain evidence="2">1</strain>
    </source>
</reference>
<sequence>MTASNTSIAFNSTPKTWHWQGFPIAYQSCGDSGAAVVLVHGFGASWGHWRKNLPVLGESCRCYAIDLIGFGASAKPTPGEEINYTFETWSKLVADFCREVVGESAFLVGNSIGCVVVMQTAVDYPEMVKGIAAINCSLRLLHDRKRAELPWYRSVGADFVQQLLANKAIGNLFFSQIAKPKVVKNILLQAYRRPEAVSDELIDILMTPAKEEGAADVFCAFTRYSQGPLPEDLLPLLQCPTILLWGTEDPWEPVAMGRELAQISTVNDFIPLEGLGHCPQDEAPEIVNPILQQWIEELVN</sequence>
<dbReference type="PRINTS" id="PR00111">
    <property type="entry name" value="ABHYDROLASE"/>
</dbReference>
<dbReference type="InterPro" id="IPR000073">
    <property type="entry name" value="AB_hydrolase_1"/>
</dbReference>
<evidence type="ECO:0000259" key="1">
    <source>
        <dbReference type="Pfam" id="PF12697"/>
    </source>
</evidence>
<dbReference type="RefSeq" id="WP_144875474.1">
    <property type="nucleotide sequence ID" value="NZ_LR214222.1"/>
</dbReference>
<feature type="domain" description="AB hydrolase-1" evidence="1">
    <location>
        <begin position="36"/>
        <end position="287"/>
    </location>
</feature>
<proteinExistence type="predicted"/>
<dbReference type="GO" id="GO:0016787">
    <property type="term" value="F:hydrolase activity"/>
    <property type="evidence" value="ECO:0007669"/>
    <property type="project" value="UniProtKB-KW"/>
</dbReference>
<protein>
    <submittedName>
        <fullName evidence="2">Alpha/beta hydrolase fold protein</fullName>
    </submittedName>
</protein>
<evidence type="ECO:0000313" key="2">
    <source>
        <dbReference type="EMBL" id="VEP16714.1"/>
    </source>
</evidence>
<dbReference type="EMBL" id="CAACVJ010000432">
    <property type="protein sequence ID" value="VEP16714.1"/>
    <property type="molecule type" value="Genomic_DNA"/>
</dbReference>
<dbReference type="Gene3D" id="3.40.50.1820">
    <property type="entry name" value="alpha/beta hydrolase"/>
    <property type="match status" value="1"/>
</dbReference>
<dbReference type="PRINTS" id="PR00412">
    <property type="entry name" value="EPOXHYDRLASE"/>
</dbReference>
<dbReference type="Proteomes" id="UP000320055">
    <property type="component" value="Unassembled WGS sequence"/>
</dbReference>
<dbReference type="InterPro" id="IPR000639">
    <property type="entry name" value="Epox_hydrolase-like"/>
</dbReference>
<dbReference type="InterPro" id="IPR029058">
    <property type="entry name" value="AB_hydrolase_fold"/>
</dbReference>
<dbReference type="Pfam" id="PF12697">
    <property type="entry name" value="Abhydrolase_6"/>
    <property type="match status" value="1"/>
</dbReference>
<name>A0A563VZ34_9CYAN</name>
<dbReference type="OrthoDB" id="449686at2"/>
<dbReference type="PANTHER" id="PTHR46438">
    <property type="entry name" value="ALPHA/BETA-HYDROLASES SUPERFAMILY PROTEIN"/>
    <property type="match status" value="1"/>
</dbReference>
<accession>A0A563VZ34</accession>
<organism evidence="2 3">
    <name type="scientific">Hyella patelloides LEGE 07179</name>
    <dbReference type="NCBI Taxonomy" id="945734"/>
    <lineage>
        <taxon>Bacteria</taxon>
        <taxon>Bacillati</taxon>
        <taxon>Cyanobacteriota</taxon>
        <taxon>Cyanophyceae</taxon>
        <taxon>Pleurocapsales</taxon>
        <taxon>Hyellaceae</taxon>
        <taxon>Hyella</taxon>
    </lineage>
</organism>
<gene>
    <name evidence="2" type="ORF">H1P_4880003</name>
</gene>
<keyword evidence="3" id="KW-1185">Reference proteome</keyword>
<dbReference type="AlphaFoldDB" id="A0A563VZ34"/>